<evidence type="ECO:0008006" key="3">
    <source>
        <dbReference type="Google" id="ProtNLM"/>
    </source>
</evidence>
<name>A0ABR9E9B2_9GAMM</name>
<comment type="caution">
    <text evidence="1">The sequence shown here is derived from an EMBL/GenBank/DDBJ whole genome shotgun (WGS) entry which is preliminary data.</text>
</comment>
<evidence type="ECO:0000313" key="2">
    <source>
        <dbReference type="Proteomes" id="UP000615755"/>
    </source>
</evidence>
<reference evidence="1 2" key="1">
    <citation type="submission" date="2015-03" db="EMBL/GenBank/DDBJ databases">
        <title>Genome sequence of Pseudoalteromonas aurantia.</title>
        <authorList>
            <person name="Xie B.-B."/>
            <person name="Rong J.-C."/>
            <person name="Qin Q.-L."/>
            <person name="Zhang Y.-Z."/>
        </authorList>
    </citation>
    <scope>NUCLEOTIDE SEQUENCE [LARGE SCALE GENOMIC DNA]</scope>
    <source>
        <strain evidence="1 2">208</strain>
    </source>
</reference>
<proteinExistence type="predicted"/>
<sequence>MMVYRSFIVGLVLLASGCDQNMKNLIGLGSNSSLTCTIKSTKSGDNQYLVTFIFTNTTNEPVRFLKWHTPFEGWWSQFLHVEQSGVELLYQGPMAKRAKPTEHDYIELAAHEHRSITLNLLNAYDVALSSPTTITLSSELSHPDSPNIDCSMILVRQ</sequence>
<evidence type="ECO:0000313" key="1">
    <source>
        <dbReference type="EMBL" id="MBE0367570.1"/>
    </source>
</evidence>
<keyword evidence="2" id="KW-1185">Reference proteome</keyword>
<organism evidence="1 2">
    <name type="scientific">Pseudoalteromonas aurantia 208</name>
    <dbReference type="NCBI Taxonomy" id="1314867"/>
    <lineage>
        <taxon>Bacteria</taxon>
        <taxon>Pseudomonadati</taxon>
        <taxon>Pseudomonadota</taxon>
        <taxon>Gammaproteobacteria</taxon>
        <taxon>Alteromonadales</taxon>
        <taxon>Pseudoalteromonadaceae</taxon>
        <taxon>Pseudoalteromonas</taxon>
    </lineage>
</organism>
<dbReference type="PROSITE" id="PS51257">
    <property type="entry name" value="PROKAR_LIPOPROTEIN"/>
    <property type="match status" value="1"/>
</dbReference>
<gene>
    <name evidence="1" type="ORF">PAUR_a0952</name>
</gene>
<dbReference type="Gene3D" id="2.60.40.2970">
    <property type="match status" value="1"/>
</dbReference>
<protein>
    <recommendedName>
        <fullName evidence="3">Protease</fullName>
    </recommendedName>
</protein>
<dbReference type="EMBL" id="AQGV01000012">
    <property type="protein sequence ID" value="MBE0367570.1"/>
    <property type="molecule type" value="Genomic_DNA"/>
</dbReference>
<dbReference type="Proteomes" id="UP000615755">
    <property type="component" value="Unassembled WGS sequence"/>
</dbReference>
<accession>A0ABR9E9B2</accession>